<accession>A0ABQ8BP77</accession>
<dbReference type="Gene3D" id="2.30.30.1190">
    <property type="match status" value="1"/>
</dbReference>
<evidence type="ECO:0000256" key="3">
    <source>
        <dbReference type="ARBA" id="ARBA00022771"/>
    </source>
</evidence>
<reference evidence="8 9" key="1">
    <citation type="submission" date="2021-05" db="EMBL/GenBank/DDBJ databases">
        <title>Genome Assembly of Synthetic Allotetraploid Brassica napus Reveals Homoeologous Exchanges between Subgenomes.</title>
        <authorList>
            <person name="Davis J.T."/>
        </authorList>
    </citation>
    <scope>NUCLEOTIDE SEQUENCE [LARGE SCALE GENOMIC DNA]</scope>
    <source>
        <strain evidence="9">cv. Da-Ae</strain>
        <tissue evidence="8">Seedling</tissue>
    </source>
</reference>
<gene>
    <name evidence="8" type="ORF">HID58_038468</name>
</gene>
<evidence type="ECO:0000256" key="1">
    <source>
        <dbReference type="ARBA" id="ARBA00022723"/>
    </source>
</evidence>
<keyword evidence="9" id="KW-1185">Reference proteome</keyword>
<dbReference type="PANTHER" id="PTHR13119">
    <property type="entry name" value="ZINC FINGER CCCH DOMAIN-CONTAINING PROTEI"/>
    <property type="match status" value="1"/>
</dbReference>
<feature type="zinc finger region" description="C3H1-type" evidence="5">
    <location>
        <begin position="84"/>
        <end position="111"/>
    </location>
</feature>
<evidence type="ECO:0000256" key="5">
    <source>
        <dbReference type="PROSITE-ProRule" id="PRU00723"/>
    </source>
</evidence>
<keyword evidence="1 5" id="KW-0479">Metal-binding</keyword>
<keyword evidence="2" id="KW-0677">Repeat</keyword>
<keyword evidence="3 5" id="KW-0863">Zinc-finger</keyword>
<comment type="caution">
    <text evidence="8">The sequence shown here is derived from an EMBL/GenBank/DDBJ whole genome shotgun (WGS) entry which is preliminary data.</text>
</comment>
<evidence type="ECO:0000256" key="6">
    <source>
        <dbReference type="SAM" id="MobiDB-lite"/>
    </source>
</evidence>
<feature type="region of interest" description="Disordered" evidence="6">
    <location>
        <begin position="1"/>
        <end position="30"/>
    </location>
</feature>
<evidence type="ECO:0000313" key="8">
    <source>
        <dbReference type="EMBL" id="KAH0906641.1"/>
    </source>
</evidence>
<dbReference type="SUPFAM" id="SSF90229">
    <property type="entry name" value="CCCH zinc finger"/>
    <property type="match status" value="2"/>
</dbReference>
<dbReference type="InterPro" id="IPR000571">
    <property type="entry name" value="Znf_CCCH"/>
</dbReference>
<organism evidence="8 9">
    <name type="scientific">Brassica napus</name>
    <name type="common">Rape</name>
    <dbReference type="NCBI Taxonomy" id="3708"/>
    <lineage>
        <taxon>Eukaryota</taxon>
        <taxon>Viridiplantae</taxon>
        <taxon>Streptophyta</taxon>
        <taxon>Embryophyta</taxon>
        <taxon>Tracheophyta</taxon>
        <taxon>Spermatophyta</taxon>
        <taxon>Magnoliopsida</taxon>
        <taxon>eudicotyledons</taxon>
        <taxon>Gunneridae</taxon>
        <taxon>Pentapetalae</taxon>
        <taxon>rosids</taxon>
        <taxon>malvids</taxon>
        <taxon>Brassicales</taxon>
        <taxon>Brassicaceae</taxon>
        <taxon>Brassiceae</taxon>
        <taxon>Brassica</taxon>
    </lineage>
</organism>
<protein>
    <recommendedName>
        <fullName evidence="7">C3H1-type domain-containing protein</fullName>
    </recommendedName>
</protein>
<evidence type="ECO:0000313" key="9">
    <source>
        <dbReference type="Proteomes" id="UP000824890"/>
    </source>
</evidence>
<name>A0ABQ8BP77_BRANA</name>
<dbReference type="SMART" id="SM00356">
    <property type="entry name" value="ZnF_C3H1"/>
    <property type="match status" value="3"/>
</dbReference>
<feature type="domain" description="C3H1-type" evidence="7">
    <location>
        <begin position="54"/>
        <end position="82"/>
    </location>
</feature>
<dbReference type="Proteomes" id="UP000824890">
    <property type="component" value="Unassembled WGS sequence"/>
</dbReference>
<dbReference type="InterPro" id="IPR036855">
    <property type="entry name" value="Znf_CCCH_sf"/>
</dbReference>
<dbReference type="EMBL" id="JAGKQM010000010">
    <property type="protein sequence ID" value="KAH0906641.1"/>
    <property type="molecule type" value="Genomic_DNA"/>
</dbReference>
<sequence length="268" mass="29927">MEGGLENYQTSEKMASRTCLNNKSAPSEEAKARKKLNSVYHWGVKKLKPVARKPKPIKFCRYYLKGPCHEGGDTCKFSHDATPETKSLPCCHFATHSCMKGDDCHYGHDLSKYPCNNFMTKGFCHRGDSCLFSQKSLKQSQQRISVPLVPPKGISFLSYELEEPASSRNDKTTPNSHIQSSLNSAMKLAAELESAKVERRTCDHAEAVNKGDVTVNTKHIKQVERRTCDHAKAVNKGDVIVNTSVIRNSGNISSKILEFLSTFSHCRD</sequence>
<feature type="domain" description="C3H1-type" evidence="7">
    <location>
        <begin position="84"/>
        <end position="111"/>
    </location>
</feature>
<keyword evidence="4 5" id="KW-0862">Zinc</keyword>
<evidence type="ECO:0000259" key="7">
    <source>
        <dbReference type="PROSITE" id="PS50103"/>
    </source>
</evidence>
<dbReference type="PANTHER" id="PTHR13119:SF12">
    <property type="entry name" value="PROTEIN SUPPRESSOR OF SABLE"/>
    <property type="match status" value="1"/>
</dbReference>
<feature type="zinc finger region" description="C3H1-type" evidence="5">
    <location>
        <begin position="114"/>
        <end position="133"/>
    </location>
</feature>
<feature type="zinc finger region" description="C3H1-type" evidence="5">
    <location>
        <begin position="54"/>
        <end position="82"/>
    </location>
</feature>
<dbReference type="PROSITE" id="PS50103">
    <property type="entry name" value="ZF_C3H1"/>
    <property type="match status" value="3"/>
</dbReference>
<dbReference type="InterPro" id="IPR045124">
    <property type="entry name" value="Su(sable)-like"/>
</dbReference>
<feature type="compositionally biased region" description="Polar residues" evidence="6">
    <location>
        <begin position="7"/>
        <end position="25"/>
    </location>
</feature>
<dbReference type="Gene3D" id="4.10.1000.10">
    <property type="entry name" value="Zinc finger, CCCH-type"/>
    <property type="match status" value="1"/>
</dbReference>
<evidence type="ECO:0000256" key="2">
    <source>
        <dbReference type="ARBA" id="ARBA00022737"/>
    </source>
</evidence>
<proteinExistence type="predicted"/>
<feature type="domain" description="C3H1-type" evidence="7">
    <location>
        <begin position="114"/>
        <end position="133"/>
    </location>
</feature>
<evidence type="ECO:0000256" key="4">
    <source>
        <dbReference type="ARBA" id="ARBA00022833"/>
    </source>
</evidence>